<name>A0A402BCH3_9CHLR</name>
<comment type="caution">
    <text evidence="2">The sequence shown here is derived from an EMBL/GenBank/DDBJ whole genome shotgun (WGS) entry which is preliminary data.</text>
</comment>
<evidence type="ECO:0000313" key="2">
    <source>
        <dbReference type="EMBL" id="GCE28987.1"/>
    </source>
</evidence>
<keyword evidence="1" id="KW-1133">Transmembrane helix</keyword>
<keyword evidence="1" id="KW-0472">Membrane</keyword>
<evidence type="ECO:0000313" key="3">
    <source>
        <dbReference type="Proteomes" id="UP000287171"/>
    </source>
</evidence>
<feature type="transmembrane region" description="Helical" evidence="1">
    <location>
        <begin position="48"/>
        <end position="69"/>
    </location>
</feature>
<protein>
    <submittedName>
        <fullName evidence="2">Uncharacterized protein</fullName>
    </submittedName>
</protein>
<dbReference type="EMBL" id="BIFT01000001">
    <property type="protein sequence ID" value="GCE28987.1"/>
    <property type="molecule type" value="Genomic_DNA"/>
</dbReference>
<reference evidence="3" key="1">
    <citation type="submission" date="2018-12" db="EMBL/GenBank/DDBJ databases">
        <title>Tengunoibacter tsumagoiensis gen. nov., sp. nov., Dictyobacter kobayashii sp. nov., D. alpinus sp. nov., and D. joshuensis sp. nov. and description of Dictyobacteraceae fam. nov. within the order Ktedonobacterales isolated from Tengu-no-mugimeshi.</title>
        <authorList>
            <person name="Wang C.M."/>
            <person name="Zheng Y."/>
            <person name="Sakai Y."/>
            <person name="Toyoda A."/>
            <person name="Minakuchi Y."/>
            <person name="Abe K."/>
            <person name="Yokota A."/>
            <person name="Yabe S."/>
        </authorList>
    </citation>
    <scope>NUCLEOTIDE SEQUENCE [LARGE SCALE GENOMIC DNA]</scope>
    <source>
        <strain evidence="3">Uno16</strain>
    </source>
</reference>
<keyword evidence="3" id="KW-1185">Reference proteome</keyword>
<dbReference type="RefSeq" id="WP_126629142.1">
    <property type="nucleotide sequence ID" value="NZ_BIFT01000001.1"/>
</dbReference>
<sequence>MSEMPRSVLRYRPISNELQADSFTLAEWKNTREYTDDRPTTQTFSLPWQWSFCLGMLITLLILLIGQIIRLPTI</sequence>
<proteinExistence type="predicted"/>
<organism evidence="2 3">
    <name type="scientific">Dictyobacter alpinus</name>
    <dbReference type="NCBI Taxonomy" id="2014873"/>
    <lineage>
        <taxon>Bacteria</taxon>
        <taxon>Bacillati</taxon>
        <taxon>Chloroflexota</taxon>
        <taxon>Ktedonobacteria</taxon>
        <taxon>Ktedonobacterales</taxon>
        <taxon>Dictyobacteraceae</taxon>
        <taxon>Dictyobacter</taxon>
    </lineage>
</organism>
<dbReference type="Proteomes" id="UP000287171">
    <property type="component" value="Unassembled WGS sequence"/>
</dbReference>
<evidence type="ECO:0000256" key="1">
    <source>
        <dbReference type="SAM" id="Phobius"/>
    </source>
</evidence>
<keyword evidence="1" id="KW-0812">Transmembrane</keyword>
<dbReference type="AlphaFoldDB" id="A0A402BCH3"/>
<accession>A0A402BCH3</accession>
<gene>
    <name evidence="2" type="ORF">KDA_44710</name>
</gene>